<dbReference type="EMBL" id="FOQU01000012">
    <property type="protein sequence ID" value="SFJ85091.1"/>
    <property type="molecule type" value="Genomic_DNA"/>
</dbReference>
<evidence type="ECO:0000313" key="2">
    <source>
        <dbReference type="Proteomes" id="UP000199548"/>
    </source>
</evidence>
<gene>
    <name evidence="1" type="ORF">SAMN05192543_11229</name>
</gene>
<organism evidence="1 2">
    <name type="scientific">Paraburkholderia megapolitana</name>
    <dbReference type="NCBI Taxonomy" id="420953"/>
    <lineage>
        <taxon>Bacteria</taxon>
        <taxon>Pseudomonadati</taxon>
        <taxon>Pseudomonadota</taxon>
        <taxon>Betaproteobacteria</taxon>
        <taxon>Burkholderiales</taxon>
        <taxon>Burkholderiaceae</taxon>
        <taxon>Paraburkholderia</taxon>
    </lineage>
</organism>
<evidence type="ECO:0000313" key="1">
    <source>
        <dbReference type="EMBL" id="SFJ85091.1"/>
    </source>
</evidence>
<proteinExistence type="predicted"/>
<accession>A0A1I3UTC9</accession>
<sequence length="59" mass="6790">MRKVSVKAMLAWATESGVEHTWCDVVTAIRKRGEKTRPCVQQNRELFAEAFSTQFEFSP</sequence>
<dbReference type="AlphaFoldDB" id="A0A1I3UTC9"/>
<keyword evidence="2" id="KW-1185">Reference proteome</keyword>
<reference evidence="1 2" key="1">
    <citation type="submission" date="2016-10" db="EMBL/GenBank/DDBJ databases">
        <authorList>
            <person name="de Groot N.N."/>
        </authorList>
    </citation>
    <scope>NUCLEOTIDE SEQUENCE [LARGE SCALE GENOMIC DNA]</scope>
    <source>
        <strain evidence="1 2">LMG 23650</strain>
    </source>
</reference>
<dbReference type="Proteomes" id="UP000199548">
    <property type="component" value="Unassembled WGS sequence"/>
</dbReference>
<name>A0A1I3UTC9_9BURK</name>
<protein>
    <submittedName>
        <fullName evidence="1">Uncharacterized protein</fullName>
    </submittedName>
</protein>